<dbReference type="GO" id="GO:0050897">
    <property type="term" value="F:cobalt ion binding"/>
    <property type="evidence" value="ECO:0007669"/>
    <property type="project" value="TreeGrafter"/>
</dbReference>
<evidence type="ECO:0000256" key="2">
    <source>
        <dbReference type="SAM" id="Phobius"/>
    </source>
</evidence>
<name>A0A0C2XJ11_SERVB</name>
<evidence type="ECO:0000313" key="4">
    <source>
        <dbReference type="Proteomes" id="UP000054097"/>
    </source>
</evidence>
<keyword evidence="2" id="KW-0472">Membrane</keyword>
<dbReference type="GO" id="GO:0015095">
    <property type="term" value="F:magnesium ion transmembrane transporter activity"/>
    <property type="evidence" value="ECO:0007669"/>
    <property type="project" value="TreeGrafter"/>
</dbReference>
<feature type="transmembrane region" description="Helical" evidence="2">
    <location>
        <begin position="229"/>
        <end position="252"/>
    </location>
</feature>
<dbReference type="Proteomes" id="UP000054097">
    <property type="component" value="Unassembled WGS sequence"/>
</dbReference>
<dbReference type="HOGENOM" id="CLU_1066216_0_0_1"/>
<sequence length="261" mass="29519">MFVLVWTLRSESWTDGTLGTRPSSEWASGCLRVHFLDQLTPIWMLFREDESNPVFITCTKLDPNQKLKTRWEDFVDFGDSRPDLLLRKDPSLMLYAMMRAVIQDLRFTASQKHRDMTAAYNLAMSKPSQKSLQYFYELQQSLIRIKLDTTSLRDAATNLIIFVDGMQKEASIIGKEPLISDDTQYMLKDQIGLITLLFEELPEVTRQAEAVANLAFNSLSFNTNNLLRLLAVLTMASVPLTIATGVLGVNYFSGDVVTGAT</sequence>
<evidence type="ECO:0000313" key="3">
    <source>
        <dbReference type="EMBL" id="KIM29062.1"/>
    </source>
</evidence>
<gene>
    <name evidence="3" type="ORF">M408DRAFT_127583</name>
</gene>
<dbReference type="PANTHER" id="PTHR46494:SF1">
    <property type="entry name" value="CORA FAMILY METAL ION TRANSPORTER (EUROFUNG)"/>
    <property type="match status" value="1"/>
</dbReference>
<dbReference type="AlphaFoldDB" id="A0A0C2XJ11"/>
<evidence type="ECO:0008006" key="5">
    <source>
        <dbReference type="Google" id="ProtNLM"/>
    </source>
</evidence>
<dbReference type="PANTHER" id="PTHR46494">
    <property type="entry name" value="CORA FAMILY METAL ION TRANSPORTER (EUROFUNG)"/>
    <property type="match status" value="1"/>
</dbReference>
<reference evidence="4" key="2">
    <citation type="submission" date="2015-01" db="EMBL/GenBank/DDBJ databases">
        <title>Evolutionary Origins and Diversification of the Mycorrhizal Mutualists.</title>
        <authorList>
            <consortium name="DOE Joint Genome Institute"/>
            <consortium name="Mycorrhizal Genomics Consortium"/>
            <person name="Kohler A."/>
            <person name="Kuo A."/>
            <person name="Nagy L.G."/>
            <person name="Floudas D."/>
            <person name="Copeland A."/>
            <person name="Barry K.W."/>
            <person name="Cichocki N."/>
            <person name="Veneault-Fourrey C."/>
            <person name="LaButti K."/>
            <person name="Lindquist E.A."/>
            <person name="Lipzen A."/>
            <person name="Lundell T."/>
            <person name="Morin E."/>
            <person name="Murat C."/>
            <person name="Riley R."/>
            <person name="Ohm R."/>
            <person name="Sun H."/>
            <person name="Tunlid A."/>
            <person name="Henrissat B."/>
            <person name="Grigoriev I.V."/>
            <person name="Hibbett D.S."/>
            <person name="Martin F."/>
        </authorList>
    </citation>
    <scope>NUCLEOTIDE SEQUENCE [LARGE SCALE GENOMIC DNA]</scope>
    <source>
        <strain evidence="4">MAFF 305830</strain>
    </source>
</reference>
<dbReference type="OrthoDB" id="3170156at2759"/>
<organism evidence="3 4">
    <name type="scientific">Serendipita vermifera MAFF 305830</name>
    <dbReference type="NCBI Taxonomy" id="933852"/>
    <lineage>
        <taxon>Eukaryota</taxon>
        <taxon>Fungi</taxon>
        <taxon>Dikarya</taxon>
        <taxon>Basidiomycota</taxon>
        <taxon>Agaricomycotina</taxon>
        <taxon>Agaricomycetes</taxon>
        <taxon>Sebacinales</taxon>
        <taxon>Serendipitaceae</taxon>
        <taxon>Serendipita</taxon>
    </lineage>
</organism>
<keyword evidence="2" id="KW-1133">Transmembrane helix</keyword>
<dbReference type="InterPro" id="IPR002523">
    <property type="entry name" value="MgTranspt_CorA/ZnTranspt_ZntB"/>
</dbReference>
<keyword evidence="2" id="KW-0812">Transmembrane</keyword>
<dbReference type="EMBL" id="KN824290">
    <property type="protein sequence ID" value="KIM29062.1"/>
    <property type="molecule type" value="Genomic_DNA"/>
</dbReference>
<dbReference type="Pfam" id="PF01544">
    <property type="entry name" value="CorA"/>
    <property type="match status" value="1"/>
</dbReference>
<dbReference type="GO" id="GO:0015087">
    <property type="term" value="F:cobalt ion transmembrane transporter activity"/>
    <property type="evidence" value="ECO:0007669"/>
    <property type="project" value="TreeGrafter"/>
</dbReference>
<comment type="subcellular location">
    <subcellularLocation>
        <location evidence="1">Cell membrane</location>
        <topology evidence="1">Multi-pass membrane protein</topology>
    </subcellularLocation>
</comment>
<protein>
    <recommendedName>
        <fullName evidence="5">Magnesium transporter</fullName>
    </recommendedName>
</protein>
<proteinExistence type="predicted"/>
<reference evidence="3 4" key="1">
    <citation type="submission" date="2014-04" db="EMBL/GenBank/DDBJ databases">
        <authorList>
            <consortium name="DOE Joint Genome Institute"/>
            <person name="Kuo A."/>
            <person name="Zuccaro A."/>
            <person name="Kohler A."/>
            <person name="Nagy L.G."/>
            <person name="Floudas D."/>
            <person name="Copeland A."/>
            <person name="Barry K.W."/>
            <person name="Cichocki N."/>
            <person name="Veneault-Fourrey C."/>
            <person name="LaButti K."/>
            <person name="Lindquist E.A."/>
            <person name="Lipzen A."/>
            <person name="Lundell T."/>
            <person name="Morin E."/>
            <person name="Murat C."/>
            <person name="Sun H."/>
            <person name="Tunlid A."/>
            <person name="Henrissat B."/>
            <person name="Grigoriev I.V."/>
            <person name="Hibbett D.S."/>
            <person name="Martin F."/>
            <person name="Nordberg H.P."/>
            <person name="Cantor M.N."/>
            <person name="Hua S.X."/>
        </authorList>
    </citation>
    <scope>NUCLEOTIDE SEQUENCE [LARGE SCALE GENOMIC DNA]</scope>
    <source>
        <strain evidence="3 4">MAFF 305830</strain>
    </source>
</reference>
<dbReference type="GO" id="GO:0000287">
    <property type="term" value="F:magnesium ion binding"/>
    <property type="evidence" value="ECO:0007669"/>
    <property type="project" value="TreeGrafter"/>
</dbReference>
<keyword evidence="4" id="KW-1185">Reference proteome</keyword>
<accession>A0A0C2XJ11</accession>
<evidence type="ECO:0000256" key="1">
    <source>
        <dbReference type="ARBA" id="ARBA00004651"/>
    </source>
</evidence>
<dbReference type="GO" id="GO:0005886">
    <property type="term" value="C:plasma membrane"/>
    <property type="evidence" value="ECO:0007669"/>
    <property type="project" value="UniProtKB-SubCell"/>
</dbReference>